<evidence type="ECO:0000256" key="6">
    <source>
        <dbReference type="ARBA" id="ARBA00022840"/>
    </source>
</evidence>
<protein>
    <recommendedName>
        <fullName evidence="13">AAA+ ATPase domain-containing protein</fullName>
    </recommendedName>
</protein>
<dbReference type="InterPro" id="IPR024317">
    <property type="entry name" value="Dynein_heavy_chain_D4_dom"/>
</dbReference>
<dbReference type="Gene3D" id="1.10.8.710">
    <property type="match status" value="1"/>
</dbReference>
<sequence length="1223" mass="137480">KLKSLILDIIHNIDVVEQLNKAGIRSSAEWIWQKQLRYYADNSASMRMVDAQFDYTFEYQGNAPKLVHTPLTDKCYLTLTQGMHMGLGGNPYGPAGTGKTESVKALGGLFGRQVLVFNCDEGIDVKSMGRIFIGLVKCGAWGCFDEFNRLEEVVLSTVSMDIQVIQAALKSRASNIELLGRQVDINPNSGIFITMNPAGKGYGGRQKLPDNLKQLFRPVAMSKPDNEQIAEVILFSEGFGEGKALGRKLVAVFNLAKELLTPQQHYDWGLRALKTVLRGSGQALHNLRRKSDNNEAKITPDDECRLVVQALRINTLSKLSFADSQRFDALVKDVFPNIVFQEIEQESLLAAIDAQCTEMHLDPQDRQKKKILELNEQLQQRMGVVIVGPSGSGKTSLWQVLRGALSRLGRVVKLHTMNPKSMPRNQLLGKIDLDTREWSDGVLTNSARDVVREPLVRGDVHSWIVCDGDIDPEWIESLNSVLDDNHLLTMPSGERIQFGPNVNFLFETHDLSCASPATISRMGMIFLSEEDTDVTALVRSWLKKQPEVAHMKLQGWMEDYFYRWGDLTHEYLCVFDSIPMLYLHPCLTPNFPHPSINMVISSPMFNPEHSHPGINMVISSPMFNPELSHPGINMVISSPIDPMTPMSIGLGGNLSSVSRNDLAKEILQWAHEAPPDARNPTNVFYNEKTDVNSTMISPETVTSMEQFPMTIEMQRCIDHIMQWMKPSNRHPFVVVGHDGCGKSLLLHHCFDKLRSTQVATIHCSAQTTPVHLIQKLQQACMAISGGSGRALRPRECENLVLYLKDINLPKPDKWGTSQTLAFLQQLLTYHGFYDEDNEWVGLDGIQIVASLNAAATLGRHKLSSRFTSRVRILSMDYADTNELSAIYTAYLTPVLHHRPALQRHPVWGSPSKVYEQMRKSYLSDDHGHYLFTPRDLTSWCVSLMRYDEACMVGDGRAPDSLLSVWVYEAYRLFRDRIVGGKGKDRFDQMLSSILAHDWSINASECMNNDYYVTWGARQELKDVITKAVAAYSREVREIDILVFQEVLEYMARVDRVISAPGGSLLLAGRTGVGRRTAVSVCAHMHRMTLVTPKVSRSYGLKQFKIDLKAVMQQAGIDGEQVVLLMEDFQLVHHSFLELVNSLLSAGEVPGLYNSEELDPLLTPLKDEASEAGHRGPLYAYFAKKVMSNLHVVLIMDSTHEQFTINCESNPALYKLCHVQWMDQ</sequence>
<evidence type="ECO:0000256" key="2">
    <source>
        <dbReference type="ARBA" id="ARBA00008887"/>
    </source>
</evidence>
<keyword evidence="6" id="KW-0067">ATP-binding</keyword>
<dbReference type="InterPro" id="IPR049400">
    <property type="entry name" value="DYNC2H1_AAA_dom"/>
</dbReference>
<proteinExistence type="inferred from homology"/>
<keyword evidence="10" id="KW-0505">Motor protein</keyword>
<evidence type="ECO:0000256" key="10">
    <source>
        <dbReference type="ARBA" id="ARBA00023175"/>
    </source>
</evidence>
<dbReference type="InterPro" id="IPR003593">
    <property type="entry name" value="AAA+_ATPase"/>
</dbReference>
<dbReference type="InterPro" id="IPR026983">
    <property type="entry name" value="DHC"/>
</dbReference>
<dbReference type="GO" id="GO:0030286">
    <property type="term" value="C:dynein complex"/>
    <property type="evidence" value="ECO:0007669"/>
    <property type="project" value="UniProtKB-KW"/>
</dbReference>
<keyword evidence="4" id="KW-0493">Microtubule</keyword>
<keyword evidence="3" id="KW-0963">Cytoplasm</keyword>
<feature type="domain" description="AAA+ ATPase" evidence="13">
    <location>
        <begin position="728"/>
        <end position="876"/>
    </location>
</feature>
<dbReference type="GO" id="GO:0045505">
    <property type="term" value="F:dynein intermediate chain binding"/>
    <property type="evidence" value="ECO:0007669"/>
    <property type="project" value="InterPro"/>
</dbReference>
<dbReference type="GeneTree" id="ENSGT00940000154620"/>
<dbReference type="FunFam" id="3.40.50.300:FF:000071">
    <property type="entry name" value="Cytoplasmic dynein heavy chain 1"/>
    <property type="match status" value="1"/>
</dbReference>
<dbReference type="InterPro" id="IPR043157">
    <property type="entry name" value="Dynein_AAA1S"/>
</dbReference>
<evidence type="ECO:0000256" key="9">
    <source>
        <dbReference type="ARBA" id="ARBA00023069"/>
    </source>
</evidence>
<dbReference type="InterPro" id="IPR054354">
    <property type="entry name" value="DYNC2H1-like_lid"/>
</dbReference>
<dbReference type="Pfam" id="PF12774">
    <property type="entry name" value="AAA_6"/>
    <property type="match status" value="1"/>
</dbReference>
<evidence type="ECO:0000256" key="1">
    <source>
        <dbReference type="ARBA" id="ARBA00004430"/>
    </source>
</evidence>
<keyword evidence="7" id="KW-0243">Dynein</keyword>
<keyword evidence="11" id="KW-0206">Cytoskeleton</keyword>
<dbReference type="Gene3D" id="3.40.50.300">
    <property type="entry name" value="P-loop containing nucleotide triphosphate hydrolases"/>
    <property type="match status" value="3"/>
</dbReference>
<dbReference type="InterPro" id="IPR035699">
    <property type="entry name" value="AAA_6"/>
</dbReference>
<evidence type="ECO:0000313" key="14">
    <source>
        <dbReference type="Ensembl" id="ENSCSAVP00000016168.1"/>
    </source>
</evidence>
<dbReference type="Pfam" id="PF21264">
    <property type="entry name" value="DYNC2H1_AAA_dom"/>
    <property type="match status" value="1"/>
</dbReference>
<accession>H2ZF02</accession>
<dbReference type="GO" id="GO:0005930">
    <property type="term" value="C:axoneme"/>
    <property type="evidence" value="ECO:0007669"/>
    <property type="project" value="UniProtKB-SubCell"/>
</dbReference>
<reference evidence="14" key="2">
    <citation type="submission" date="2025-08" db="UniProtKB">
        <authorList>
            <consortium name="Ensembl"/>
        </authorList>
    </citation>
    <scope>IDENTIFICATION</scope>
</reference>
<dbReference type="HOGENOM" id="CLU_000038_3_2_1"/>
<dbReference type="Pfam" id="PF12775">
    <property type="entry name" value="AAA_7"/>
    <property type="match status" value="1"/>
</dbReference>
<keyword evidence="8" id="KW-0175">Coiled coil</keyword>
<evidence type="ECO:0000256" key="3">
    <source>
        <dbReference type="ARBA" id="ARBA00022490"/>
    </source>
</evidence>
<comment type="similarity">
    <text evidence="2">Belongs to the dynein heavy chain family.</text>
</comment>
<dbReference type="SMART" id="SM00382">
    <property type="entry name" value="AAA"/>
    <property type="match status" value="2"/>
</dbReference>
<dbReference type="FunFam" id="1.20.920.30:FF:000006">
    <property type="entry name" value="Cytoplasmic dynein 2 heavy chain 1"/>
    <property type="match status" value="1"/>
</dbReference>
<evidence type="ECO:0000256" key="4">
    <source>
        <dbReference type="ARBA" id="ARBA00022701"/>
    </source>
</evidence>
<organism evidence="14 15">
    <name type="scientific">Ciona savignyi</name>
    <name type="common">Pacific transparent sea squirt</name>
    <dbReference type="NCBI Taxonomy" id="51511"/>
    <lineage>
        <taxon>Eukaryota</taxon>
        <taxon>Metazoa</taxon>
        <taxon>Chordata</taxon>
        <taxon>Tunicata</taxon>
        <taxon>Ascidiacea</taxon>
        <taxon>Phlebobranchia</taxon>
        <taxon>Cionidae</taxon>
        <taxon>Ciona</taxon>
    </lineage>
</organism>
<dbReference type="Proteomes" id="UP000007875">
    <property type="component" value="Unassembled WGS sequence"/>
</dbReference>
<dbReference type="PANTHER" id="PTHR45703:SF22">
    <property type="entry name" value="DYNEIN CYTOPLASMIC 2 HEAVY CHAIN 1"/>
    <property type="match status" value="1"/>
</dbReference>
<evidence type="ECO:0000256" key="5">
    <source>
        <dbReference type="ARBA" id="ARBA00022741"/>
    </source>
</evidence>
<dbReference type="Gene3D" id="1.20.58.1120">
    <property type="match status" value="1"/>
</dbReference>
<name>H2ZF02_CIOSA</name>
<keyword evidence="9" id="KW-0969">Cilium</keyword>
<evidence type="ECO:0000256" key="11">
    <source>
        <dbReference type="ARBA" id="ARBA00023212"/>
    </source>
</evidence>
<reference evidence="15" key="1">
    <citation type="submission" date="2003-08" db="EMBL/GenBank/DDBJ databases">
        <authorList>
            <person name="Birren B."/>
            <person name="Nusbaum C."/>
            <person name="Abebe A."/>
            <person name="Abouelleil A."/>
            <person name="Adekoya E."/>
            <person name="Ait-zahra M."/>
            <person name="Allen N."/>
            <person name="Allen T."/>
            <person name="An P."/>
            <person name="Anderson M."/>
            <person name="Anderson S."/>
            <person name="Arachchi H."/>
            <person name="Armbruster J."/>
            <person name="Bachantsang P."/>
            <person name="Baldwin J."/>
            <person name="Barry A."/>
            <person name="Bayul T."/>
            <person name="Blitshsteyn B."/>
            <person name="Bloom T."/>
            <person name="Blye J."/>
            <person name="Boguslavskiy L."/>
            <person name="Borowsky M."/>
            <person name="Boukhgalter B."/>
            <person name="Brunache A."/>
            <person name="Butler J."/>
            <person name="Calixte N."/>
            <person name="Calvo S."/>
            <person name="Camarata J."/>
            <person name="Campo K."/>
            <person name="Chang J."/>
            <person name="Cheshatsang Y."/>
            <person name="Citroen M."/>
            <person name="Collymore A."/>
            <person name="Considine T."/>
            <person name="Cook A."/>
            <person name="Cooke P."/>
            <person name="Corum B."/>
            <person name="Cuomo C."/>
            <person name="David R."/>
            <person name="Dawoe T."/>
            <person name="Degray S."/>
            <person name="Dodge S."/>
            <person name="Dooley K."/>
            <person name="Dorje P."/>
            <person name="Dorjee K."/>
            <person name="Dorris L."/>
            <person name="Duffey N."/>
            <person name="Dupes A."/>
            <person name="Elkins T."/>
            <person name="Engels R."/>
            <person name="Erickson J."/>
            <person name="Farina A."/>
            <person name="Faro S."/>
            <person name="Ferreira P."/>
            <person name="Fischer H."/>
            <person name="Fitzgerald M."/>
            <person name="Foley K."/>
            <person name="Gage D."/>
            <person name="Galagan J."/>
            <person name="Gearin G."/>
            <person name="Gnerre S."/>
            <person name="Gnirke A."/>
            <person name="Goyette A."/>
            <person name="Graham J."/>
            <person name="Grandbois E."/>
            <person name="Gyaltsen K."/>
            <person name="Hafez N."/>
            <person name="Hagopian D."/>
            <person name="Hagos B."/>
            <person name="Hall J."/>
            <person name="Hatcher B."/>
            <person name="Heller A."/>
            <person name="Higgins H."/>
            <person name="Honan T."/>
            <person name="Horn A."/>
            <person name="Houde N."/>
            <person name="Hughes L."/>
            <person name="Hulme W."/>
            <person name="Husby E."/>
            <person name="Iliev I."/>
            <person name="Jaffe D."/>
            <person name="Jones C."/>
            <person name="Kamal M."/>
            <person name="Kamat A."/>
            <person name="Kamvysselis M."/>
            <person name="Karlsson E."/>
            <person name="Kells C."/>
            <person name="Kieu A."/>
            <person name="Kisner P."/>
            <person name="Kodira C."/>
            <person name="Kulbokas E."/>
            <person name="Labutti K."/>
            <person name="Lama D."/>
            <person name="Landers T."/>
            <person name="Leger J."/>
            <person name="Levine S."/>
            <person name="Lewis D."/>
            <person name="Lewis T."/>
            <person name="Lindblad-toh K."/>
            <person name="Liu X."/>
            <person name="Lokyitsang T."/>
            <person name="Lokyitsang Y."/>
            <person name="Lucien O."/>
            <person name="Lui A."/>
            <person name="Ma L.J."/>
            <person name="Mabbitt R."/>
            <person name="Macdonald J."/>
            <person name="Maclean C."/>
            <person name="Major J."/>
            <person name="Manning J."/>
            <person name="Marabella R."/>
            <person name="Maru K."/>
            <person name="Matthews C."/>
            <person name="Mauceli E."/>
            <person name="Mccarthy M."/>
            <person name="Mcdonough S."/>
            <person name="Mcghee T."/>
            <person name="Meldrim J."/>
            <person name="Meneus L."/>
            <person name="Mesirov J."/>
            <person name="Mihalev A."/>
            <person name="Mihova T."/>
            <person name="Mikkelsen T."/>
            <person name="Mlenga V."/>
            <person name="Moru K."/>
            <person name="Mozes J."/>
            <person name="Mulrain L."/>
            <person name="Munson G."/>
            <person name="Naylor J."/>
            <person name="Newes C."/>
            <person name="Nguyen C."/>
            <person name="Nguyen N."/>
            <person name="Nguyen T."/>
            <person name="Nicol R."/>
            <person name="Nielsen C."/>
            <person name="Nizzari M."/>
            <person name="Norbu C."/>
            <person name="Norbu N."/>
            <person name="O'donnell P."/>
            <person name="Okoawo O."/>
            <person name="O'leary S."/>
            <person name="Omotosho B."/>
            <person name="O'neill K."/>
            <person name="Osman S."/>
            <person name="Parker S."/>
            <person name="Perrin D."/>
            <person name="Phunkhang P."/>
            <person name="Piqani B."/>
            <person name="Purcell S."/>
            <person name="Rachupka T."/>
            <person name="Ramasamy U."/>
            <person name="Rameau R."/>
            <person name="Ray V."/>
            <person name="Raymond C."/>
            <person name="Retta R."/>
            <person name="Richardson S."/>
            <person name="Rise C."/>
            <person name="Rodriguez J."/>
            <person name="Rogers J."/>
            <person name="Rogov P."/>
            <person name="Rutman M."/>
            <person name="Schupbach R."/>
            <person name="Seaman C."/>
            <person name="Settipalli S."/>
            <person name="Sharpe T."/>
            <person name="Sheridan J."/>
            <person name="Sherpa N."/>
            <person name="Shi J."/>
            <person name="Smirnov S."/>
            <person name="Smith C."/>
            <person name="Sougnez C."/>
            <person name="Spencer B."/>
            <person name="Stalker J."/>
            <person name="Stange-thomann N."/>
            <person name="Stavropoulos S."/>
            <person name="Stetson K."/>
            <person name="Stone C."/>
            <person name="Stone S."/>
            <person name="Stubbs M."/>
            <person name="Talamas J."/>
            <person name="Tchuinga P."/>
            <person name="Tenzing P."/>
            <person name="Tesfaye S."/>
            <person name="Theodore J."/>
            <person name="Thoulutsang Y."/>
            <person name="Topham K."/>
            <person name="Towey S."/>
            <person name="Tsamla T."/>
            <person name="Tsomo N."/>
            <person name="Vallee D."/>
            <person name="Vassiliev H."/>
            <person name="Venkataraman V."/>
            <person name="Vinson J."/>
            <person name="Vo A."/>
            <person name="Wade C."/>
            <person name="Wang S."/>
            <person name="Wangchuk T."/>
            <person name="Wangdi T."/>
            <person name="Whittaker C."/>
            <person name="Wilkinson J."/>
            <person name="Wu Y."/>
            <person name="Wyman D."/>
            <person name="Yadav S."/>
            <person name="Yang S."/>
            <person name="Yang X."/>
            <person name="Yeager S."/>
            <person name="Yee E."/>
            <person name="Young G."/>
            <person name="Zainoun J."/>
            <person name="Zembeck L."/>
            <person name="Zimmer A."/>
            <person name="Zody M."/>
            <person name="Lander E."/>
        </authorList>
    </citation>
    <scope>NUCLEOTIDE SEQUENCE [LARGE SCALE GENOMIC DNA]</scope>
</reference>
<dbReference type="Gene3D" id="1.20.920.30">
    <property type="match status" value="1"/>
</dbReference>
<keyword evidence="5" id="KW-0547">Nucleotide-binding</keyword>
<evidence type="ECO:0000259" key="13">
    <source>
        <dbReference type="SMART" id="SM00382"/>
    </source>
</evidence>
<dbReference type="FunFam" id="3.40.50.300:FF:000706">
    <property type="entry name" value="Cytoplasmic dynein 2 heavy chain 1"/>
    <property type="match status" value="1"/>
</dbReference>
<dbReference type="Pfam" id="PF22597">
    <property type="entry name" value="DYN_lid"/>
    <property type="match status" value="1"/>
</dbReference>
<dbReference type="SUPFAM" id="SSF52540">
    <property type="entry name" value="P-loop containing nucleoside triphosphate hydrolases"/>
    <property type="match status" value="4"/>
</dbReference>
<comment type="subcellular location">
    <subcellularLocation>
        <location evidence="1">Cytoplasm</location>
        <location evidence="1">Cytoskeleton</location>
        <location evidence="1">Cilium axoneme</location>
    </subcellularLocation>
</comment>
<dbReference type="FunFam" id="3.40.50.300:FF:001810">
    <property type="entry name" value="Cytoplasmic dynein 2 heavy chain 1"/>
    <property type="match status" value="1"/>
</dbReference>
<dbReference type="InterPro" id="IPR027417">
    <property type="entry name" value="P-loop_NTPase"/>
</dbReference>
<keyword evidence="12" id="KW-0966">Cell projection</keyword>
<evidence type="ECO:0000256" key="7">
    <source>
        <dbReference type="ARBA" id="ARBA00023017"/>
    </source>
</evidence>
<dbReference type="Ensembl" id="ENSCSAVT00000016349.1">
    <property type="protein sequence ID" value="ENSCSAVP00000016168.1"/>
    <property type="gene ID" value="ENSCSAVG00000009506.1"/>
</dbReference>
<keyword evidence="15" id="KW-1185">Reference proteome</keyword>
<feature type="domain" description="AAA+ ATPase" evidence="13">
    <location>
        <begin position="88"/>
        <end position="190"/>
    </location>
</feature>
<dbReference type="GO" id="GO:0005874">
    <property type="term" value="C:microtubule"/>
    <property type="evidence" value="ECO:0007669"/>
    <property type="project" value="UniProtKB-KW"/>
</dbReference>
<evidence type="ECO:0000256" key="8">
    <source>
        <dbReference type="ARBA" id="ARBA00023054"/>
    </source>
</evidence>
<evidence type="ECO:0000313" key="15">
    <source>
        <dbReference type="Proteomes" id="UP000007875"/>
    </source>
</evidence>
<dbReference type="GO" id="GO:0051959">
    <property type="term" value="F:dynein light intermediate chain binding"/>
    <property type="evidence" value="ECO:0007669"/>
    <property type="project" value="InterPro"/>
</dbReference>
<dbReference type="Pfam" id="PF12780">
    <property type="entry name" value="AAA_8"/>
    <property type="match status" value="1"/>
</dbReference>
<dbReference type="FunFam" id="1.10.8.710:FF:000006">
    <property type="entry name" value="cytoplasmic dynein 2 heavy chain 1"/>
    <property type="match status" value="1"/>
</dbReference>
<dbReference type="GO" id="GO:0005524">
    <property type="term" value="F:ATP binding"/>
    <property type="evidence" value="ECO:0007669"/>
    <property type="project" value="UniProtKB-KW"/>
</dbReference>
<dbReference type="GO" id="GO:0007018">
    <property type="term" value="P:microtubule-based movement"/>
    <property type="evidence" value="ECO:0007669"/>
    <property type="project" value="InterPro"/>
</dbReference>
<dbReference type="AlphaFoldDB" id="H2ZF02"/>
<evidence type="ECO:0000256" key="12">
    <source>
        <dbReference type="ARBA" id="ARBA00023273"/>
    </source>
</evidence>
<reference evidence="14" key="3">
    <citation type="submission" date="2025-09" db="UniProtKB">
        <authorList>
            <consortium name="Ensembl"/>
        </authorList>
    </citation>
    <scope>IDENTIFICATION</scope>
</reference>
<dbReference type="PANTHER" id="PTHR45703">
    <property type="entry name" value="DYNEIN HEAVY CHAIN"/>
    <property type="match status" value="1"/>
</dbReference>